<evidence type="ECO:0000313" key="5">
    <source>
        <dbReference type="Proteomes" id="UP000292648"/>
    </source>
</evidence>
<comment type="caution">
    <text evidence="4">The sequence shown here is derived from an EMBL/GenBank/DDBJ whole genome shotgun (WGS) entry which is preliminary data.</text>
</comment>
<dbReference type="Pfam" id="PF13412">
    <property type="entry name" value="HTH_24"/>
    <property type="match status" value="1"/>
</dbReference>
<name>A0A4Q9Y394_9LACO</name>
<keyword evidence="1" id="KW-0805">Transcription regulation</keyword>
<protein>
    <submittedName>
        <fullName evidence="4">Winged helix-turn-helix transcriptional regulator</fullName>
    </submittedName>
</protein>
<dbReference type="Proteomes" id="UP000292648">
    <property type="component" value="Unassembled WGS sequence"/>
</dbReference>
<dbReference type="Gene3D" id="1.10.10.10">
    <property type="entry name" value="Winged helix-like DNA-binding domain superfamily/Winged helix DNA-binding domain"/>
    <property type="match status" value="1"/>
</dbReference>
<proteinExistence type="predicted"/>
<dbReference type="InterPro" id="IPR007737">
    <property type="entry name" value="Mga_HTH"/>
</dbReference>
<evidence type="ECO:0000259" key="3">
    <source>
        <dbReference type="Pfam" id="PF05043"/>
    </source>
</evidence>
<dbReference type="PANTHER" id="PTHR30185:SF18">
    <property type="entry name" value="TRANSCRIPTIONAL REGULATOR MTLR"/>
    <property type="match status" value="1"/>
</dbReference>
<evidence type="ECO:0000256" key="2">
    <source>
        <dbReference type="ARBA" id="ARBA00023163"/>
    </source>
</evidence>
<keyword evidence="2" id="KW-0804">Transcription</keyword>
<accession>A0A4Q9Y394</accession>
<dbReference type="AlphaFoldDB" id="A0A4Q9Y394"/>
<dbReference type="Pfam" id="PF05043">
    <property type="entry name" value="Mga"/>
    <property type="match status" value="1"/>
</dbReference>
<feature type="domain" description="Mga helix-turn-helix" evidence="3">
    <location>
        <begin position="81"/>
        <end position="159"/>
    </location>
</feature>
<evidence type="ECO:0000256" key="1">
    <source>
        <dbReference type="ARBA" id="ARBA00023015"/>
    </source>
</evidence>
<sequence length="424" mass="50103">MRPFFNQDKRDVQILNYLDCHPICTYTELADQIELNRATVTTSVKRLEIALNAQHLNGLTLTTSSQGIEFHRDIHINLATLLPILLDQRIAVIFESLIYERYSTITALAQRLYTSESTTRRLIAKMNQTLKQYKVHINTNGLSLVGREPDIRYTAFQYYWNTYGSVTWPFRYSEQELLTQSQKFQISNYNQLKFAFWLALCRLRQNNQHLLRSEDLYQRVPDPEKAFIRLIQLLDFSNFDFLKNLNLDEIFQFKLPSWGPDIWPELLENKATHNLLKLSKWYTTIFSTNDLLYDRNYQLEHYLNTMQFTKITQLKKQCHGYRLLMLKVYEALNYIGVFTLQTTVKIALISDSDEHSHALISQQLKTHFEQWHVVITNQYDQADLILTNLTVQHAKVPVIYVNMPLNSIEIDTIGLWLYNNLNRE</sequence>
<evidence type="ECO:0000313" key="4">
    <source>
        <dbReference type="EMBL" id="TBX38670.1"/>
    </source>
</evidence>
<dbReference type="PANTHER" id="PTHR30185">
    <property type="entry name" value="CRYPTIC BETA-GLUCOSIDE BGL OPERON ANTITERMINATOR"/>
    <property type="match status" value="1"/>
</dbReference>
<dbReference type="SUPFAM" id="SSF46785">
    <property type="entry name" value="Winged helix' DNA-binding domain"/>
    <property type="match status" value="1"/>
</dbReference>
<dbReference type="EMBL" id="SEHH01000109">
    <property type="protein sequence ID" value="TBX38670.1"/>
    <property type="molecule type" value="Genomic_DNA"/>
</dbReference>
<dbReference type="InterPro" id="IPR050661">
    <property type="entry name" value="BglG_antiterminators"/>
</dbReference>
<gene>
    <name evidence="4" type="ORF">EUZ87_13280</name>
</gene>
<dbReference type="InterPro" id="IPR036390">
    <property type="entry name" value="WH_DNA-bd_sf"/>
</dbReference>
<reference evidence="4 5" key="1">
    <citation type="submission" date="2019-01" db="EMBL/GenBank/DDBJ databases">
        <title>Draft genome sequence of Lactobacillus paraplantarum OSY-TC318, a Producer of the novel lantibiotic Paraplantaracin TC318.</title>
        <authorList>
            <person name="Hussein W.E."/>
            <person name="Huang E."/>
            <person name="Yousef A.E."/>
        </authorList>
    </citation>
    <scope>NUCLEOTIDE SEQUENCE [LARGE SCALE GENOMIC DNA]</scope>
    <source>
        <strain evidence="4 5">OSY-TC318</strain>
    </source>
</reference>
<dbReference type="InterPro" id="IPR036388">
    <property type="entry name" value="WH-like_DNA-bd_sf"/>
</dbReference>
<organism evidence="4 5">
    <name type="scientific">Lactiplantibacillus paraplantarum</name>
    <dbReference type="NCBI Taxonomy" id="60520"/>
    <lineage>
        <taxon>Bacteria</taxon>
        <taxon>Bacillati</taxon>
        <taxon>Bacillota</taxon>
        <taxon>Bacilli</taxon>
        <taxon>Lactobacillales</taxon>
        <taxon>Lactobacillaceae</taxon>
        <taxon>Lactiplantibacillus</taxon>
    </lineage>
</organism>